<dbReference type="OrthoDB" id="9804072at2"/>
<dbReference type="NCBIfam" id="TIGR00044">
    <property type="entry name" value="YggS family pyridoxal phosphate-dependent enzyme"/>
    <property type="match status" value="1"/>
</dbReference>
<dbReference type="GO" id="GO:0030170">
    <property type="term" value="F:pyridoxal phosphate binding"/>
    <property type="evidence" value="ECO:0007669"/>
    <property type="project" value="UniProtKB-UniRule"/>
</dbReference>
<dbReference type="FunFam" id="3.20.20.10:FF:000018">
    <property type="entry name" value="Pyridoxal phosphate homeostasis protein"/>
    <property type="match status" value="1"/>
</dbReference>
<dbReference type="InterPro" id="IPR001608">
    <property type="entry name" value="Ala_racemase_N"/>
</dbReference>
<accession>A0A0F3IK18</accession>
<feature type="modified residue" description="N6-(pyridoxal phosphate)lysine" evidence="2 3">
    <location>
        <position position="34"/>
    </location>
</feature>
<keyword evidence="1 2" id="KW-0663">Pyridoxal phosphate</keyword>
<evidence type="ECO:0000256" key="1">
    <source>
        <dbReference type="ARBA" id="ARBA00022898"/>
    </source>
</evidence>
<reference evidence="6 7" key="2">
    <citation type="journal article" date="2016" name="Microb. Ecol.">
        <title>Genome Characteristics of a Novel Type I Methanotroph (Sn10-6) Isolated from a Flooded Indian Rice Field.</title>
        <authorList>
            <person name="Rahalkar M.C."/>
            <person name="Pandit P.S."/>
            <person name="Dhakephalkar P.K."/>
            <person name="Pore S."/>
            <person name="Arora P."/>
            <person name="Kapse N."/>
        </authorList>
    </citation>
    <scope>NUCLEOTIDE SEQUENCE [LARGE SCALE GENOMIC DNA]</scope>
    <source>
        <strain evidence="6 7">Sn10-6</strain>
    </source>
</reference>
<dbReference type="RefSeq" id="WP_045779821.1">
    <property type="nucleotide sequence ID" value="NZ_LAJX01000155.1"/>
</dbReference>
<reference evidence="7" key="1">
    <citation type="submission" date="2015-03" db="EMBL/GenBank/DDBJ databases">
        <title>Draft genome sequence of a novel methanotroph (Sn10-6) isolated from flooded ricefield rhizosphere in India.</title>
        <authorList>
            <person name="Pandit P.S."/>
            <person name="Pore S.D."/>
            <person name="Arora P."/>
            <person name="Kapse N.G."/>
            <person name="Dhakephalkar P.K."/>
            <person name="Rahalkar M.C."/>
        </authorList>
    </citation>
    <scope>NUCLEOTIDE SEQUENCE [LARGE SCALE GENOMIC DNA]</scope>
    <source>
        <strain evidence="7">Sn10-6</strain>
    </source>
</reference>
<evidence type="ECO:0000259" key="5">
    <source>
        <dbReference type="Pfam" id="PF01168"/>
    </source>
</evidence>
<dbReference type="PATRIC" id="fig|1632867.3.peg.1506"/>
<dbReference type="PANTHER" id="PTHR10146:SF14">
    <property type="entry name" value="PYRIDOXAL PHOSPHATE HOMEOSTASIS PROTEIN"/>
    <property type="match status" value="1"/>
</dbReference>
<feature type="domain" description="Alanine racemase N-terminal" evidence="5">
    <location>
        <begin position="28"/>
        <end position="222"/>
    </location>
</feature>
<evidence type="ECO:0000313" key="7">
    <source>
        <dbReference type="Proteomes" id="UP000033684"/>
    </source>
</evidence>
<evidence type="ECO:0000256" key="3">
    <source>
        <dbReference type="PIRSR" id="PIRSR004848-1"/>
    </source>
</evidence>
<comment type="similarity">
    <text evidence="2 4">Belongs to the pyridoxal phosphate-binding protein YggS/PROSC family.</text>
</comment>
<dbReference type="AlphaFoldDB" id="A0A0F3IK18"/>
<dbReference type="PANTHER" id="PTHR10146">
    <property type="entry name" value="PROLINE SYNTHETASE CO-TRANSCRIBED BACTERIAL HOMOLOG PROTEIN"/>
    <property type="match status" value="1"/>
</dbReference>
<dbReference type="HAMAP" id="MF_02087">
    <property type="entry name" value="PLP_homeostasis"/>
    <property type="match status" value="1"/>
</dbReference>
<name>A0A0F3IK18_9GAMM</name>
<gene>
    <name evidence="6" type="ORF">VZ94_14800</name>
</gene>
<dbReference type="EMBL" id="LAJX01000155">
    <property type="protein sequence ID" value="KJV05909.1"/>
    <property type="molecule type" value="Genomic_DNA"/>
</dbReference>
<dbReference type="InterPro" id="IPR029066">
    <property type="entry name" value="PLP-binding_barrel"/>
</dbReference>
<dbReference type="Gene3D" id="3.20.20.10">
    <property type="entry name" value="Alanine racemase"/>
    <property type="match status" value="1"/>
</dbReference>
<dbReference type="PROSITE" id="PS01211">
    <property type="entry name" value="UPF0001"/>
    <property type="match status" value="1"/>
</dbReference>
<evidence type="ECO:0000256" key="4">
    <source>
        <dbReference type="RuleBase" id="RU004514"/>
    </source>
</evidence>
<organism evidence="6 7">
    <name type="scientific">Methylocucumis oryzae</name>
    <dbReference type="NCBI Taxonomy" id="1632867"/>
    <lineage>
        <taxon>Bacteria</taxon>
        <taxon>Pseudomonadati</taxon>
        <taxon>Pseudomonadota</taxon>
        <taxon>Gammaproteobacteria</taxon>
        <taxon>Methylococcales</taxon>
        <taxon>Methylococcaceae</taxon>
        <taxon>Methylocucumis</taxon>
    </lineage>
</organism>
<dbReference type="InterPro" id="IPR011078">
    <property type="entry name" value="PyrdxlP_homeostasis"/>
</dbReference>
<dbReference type="Pfam" id="PF01168">
    <property type="entry name" value="Ala_racemase_N"/>
    <property type="match status" value="1"/>
</dbReference>
<protein>
    <recommendedName>
        <fullName evidence="2">Pyridoxal phosphate homeostasis protein</fullName>
        <shortName evidence="2">PLP homeostasis protein</shortName>
    </recommendedName>
</protein>
<comment type="function">
    <text evidence="2">Pyridoxal 5'-phosphate (PLP)-binding protein, which is involved in PLP homeostasis.</text>
</comment>
<dbReference type="SUPFAM" id="SSF51419">
    <property type="entry name" value="PLP-binding barrel"/>
    <property type="match status" value="1"/>
</dbReference>
<proteinExistence type="inferred from homology"/>
<dbReference type="Proteomes" id="UP000033684">
    <property type="component" value="Unassembled WGS sequence"/>
</dbReference>
<evidence type="ECO:0000313" key="6">
    <source>
        <dbReference type="EMBL" id="KJV05909.1"/>
    </source>
</evidence>
<sequence>MIANNLKRLINQISRYEYEAGRQPNSVLLLAVSKTKPASDIIAAYQAGQRHFGENYLQEALQKQRLLGAFDISWHFIGPIQSNKTKLIAQHFAWVHSVDSFKIAQRLSAQRPDGLPPLNVLIQVNISDETSKSGIQLAELPELSQRIMELPNLRLRGVMSIPAPEVDYANQCKPFRQLHSAVTALNQQAFDTFSYGMSGDLKAAIHEGSTLVRIGTALFGARD</sequence>
<evidence type="ECO:0000256" key="2">
    <source>
        <dbReference type="HAMAP-Rule" id="MF_02087"/>
    </source>
</evidence>
<keyword evidence="7" id="KW-1185">Reference proteome</keyword>
<comment type="cofactor">
    <cofactor evidence="3">
        <name>pyridoxal 5'-phosphate</name>
        <dbReference type="ChEBI" id="CHEBI:597326"/>
    </cofactor>
</comment>
<dbReference type="CDD" id="cd06824">
    <property type="entry name" value="PLPDE_III_Yggs_like"/>
    <property type="match status" value="1"/>
</dbReference>
<comment type="caution">
    <text evidence="6">The sequence shown here is derived from an EMBL/GenBank/DDBJ whole genome shotgun (WGS) entry which is preliminary data.</text>
</comment>
<dbReference type="PIRSF" id="PIRSF004848">
    <property type="entry name" value="YBL036c_PLPDEIII"/>
    <property type="match status" value="1"/>
</dbReference>